<dbReference type="AlphaFoldDB" id="Q3A1Y7"/>
<gene>
    <name evidence="1" type="ordered locus">Pcar_2381</name>
</gene>
<keyword evidence="1" id="KW-0808">Transferase</keyword>
<reference evidence="1 2" key="2">
    <citation type="journal article" date="2012" name="BMC Genomics">
        <title>The genome of Pelobacter carbinolicus reveals surprising metabolic capabilities and physiological features.</title>
        <authorList>
            <person name="Aklujkar M."/>
            <person name="Haveman S.A."/>
            <person name="Didonato R.Jr."/>
            <person name="Chertkov O."/>
            <person name="Han C.S."/>
            <person name="Land M.L."/>
            <person name="Brown P."/>
            <person name="Lovley D.R."/>
        </authorList>
    </citation>
    <scope>NUCLEOTIDE SEQUENCE [LARGE SCALE GENOMIC DNA]</scope>
    <source>
        <strain evidence="2">DSM 2380 / NBRC 103641 / GraBd1</strain>
    </source>
</reference>
<dbReference type="GO" id="GO:0008168">
    <property type="term" value="F:methyltransferase activity"/>
    <property type="evidence" value="ECO:0007669"/>
    <property type="project" value="UniProtKB-KW"/>
</dbReference>
<dbReference type="GO" id="GO:0032259">
    <property type="term" value="P:methylation"/>
    <property type="evidence" value="ECO:0007669"/>
    <property type="project" value="UniProtKB-KW"/>
</dbReference>
<keyword evidence="1" id="KW-0489">Methyltransferase</keyword>
<name>Q3A1Y7_SYNC1</name>
<evidence type="ECO:0000313" key="1">
    <source>
        <dbReference type="EMBL" id="ABA89620.1"/>
    </source>
</evidence>
<dbReference type="Pfam" id="PF06962">
    <property type="entry name" value="rRNA_methylase"/>
    <property type="match status" value="1"/>
</dbReference>
<proteinExistence type="predicted"/>
<accession>Q3A1Y7</accession>
<dbReference type="Gene3D" id="3.40.50.150">
    <property type="entry name" value="Vaccinia Virus protein VP39"/>
    <property type="match status" value="1"/>
</dbReference>
<reference evidence="2" key="1">
    <citation type="submission" date="2005-10" db="EMBL/GenBank/DDBJ databases">
        <title>Complete sequence of Pelobacter carbinolicus DSM 2380.</title>
        <authorList>
            <person name="Copeland A."/>
            <person name="Lucas S."/>
            <person name="Lapidus A."/>
            <person name="Barry K."/>
            <person name="Detter J.C."/>
            <person name="Glavina T."/>
            <person name="Hammon N."/>
            <person name="Israni S."/>
            <person name="Pitluck S."/>
            <person name="Chertkov O."/>
            <person name="Schmutz J."/>
            <person name="Larimer F."/>
            <person name="Land M."/>
            <person name="Kyrpides N."/>
            <person name="Ivanova N."/>
            <person name="Richardson P."/>
        </authorList>
    </citation>
    <scope>NUCLEOTIDE SEQUENCE [LARGE SCALE GENOMIC DNA]</scope>
    <source>
        <strain evidence="2">DSM 2380 / NBRC 103641 / GraBd1</strain>
    </source>
</reference>
<dbReference type="PANTHER" id="PTHR35276">
    <property type="entry name" value="S-ADENOSYL-L-METHIONINE-DEPENDENT METHYLTRANSFERASES SUPERFAMILY PROTEIN"/>
    <property type="match status" value="1"/>
</dbReference>
<dbReference type="Proteomes" id="UP000002534">
    <property type="component" value="Chromosome"/>
</dbReference>
<dbReference type="eggNOG" id="COG2226">
    <property type="taxonomic scope" value="Bacteria"/>
</dbReference>
<keyword evidence="2" id="KW-1185">Reference proteome</keyword>
<dbReference type="KEGG" id="pca:Pcar_2381"/>
<dbReference type="InterPro" id="IPR010719">
    <property type="entry name" value="MnmM_MeTrfase"/>
</dbReference>
<sequence length="232" mass="24907">MVMDFNTQHPESYDRWKDCDKLASSTSASQQLTNMTCWAHLLLEPVLIPGGLAVDLTAGNGHDTLFLWSRVGAEGQVLAFDVQSQALLNTSRRLSEAGATVQGVDPGQPVQLHGGGVFLLQACHSYLTQLLDAHPMAVMANLGYLPGGDHGVITHRETTLKALHSAAELLAVGGRLVVTAYPGHAGGAEESRAVLDFFASLDARQWLVLNFCSTNRLQAPLLLVAEKRRAGE</sequence>
<dbReference type="HOGENOM" id="CLU_079190_1_0_7"/>
<protein>
    <submittedName>
        <fullName evidence="1">rRNA methyltransferase, putative</fullName>
    </submittedName>
</protein>
<dbReference type="InterPro" id="IPR029063">
    <property type="entry name" value="SAM-dependent_MTases_sf"/>
</dbReference>
<organism evidence="1 2">
    <name type="scientific">Syntrophotalea carbinolica (strain DSM 2380 / NBRC 103641 / GraBd1)</name>
    <name type="common">Pelobacter carbinolicus</name>
    <dbReference type="NCBI Taxonomy" id="338963"/>
    <lineage>
        <taxon>Bacteria</taxon>
        <taxon>Pseudomonadati</taxon>
        <taxon>Thermodesulfobacteriota</taxon>
        <taxon>Desulfuromonadia</taxon>
        <taxon>Desulfuromonadales</taxon>
        <taxon>Syntrophotaleaceae</taxon>
        <taxon>Syntrophotalea</taxon>
    </lineage>
</organism>
<evidence type="ECO:0000313" key="2">
    <source>
        <dbReference type="Proteomes" id="UP000002534"/>
    </source>
</evidence>
<dbReference type="PANTHER" id="PTHR35276:SF1">
    <property type="entry name" value="TRNA (MNM(5)S(2)U34)-METHYLTRANSFERASE, CHLOROPLASTIC"/>
    <property type="match status" value="1"/>
</dbReference>
<dbReference type="STRING" id="338963.Pcar_2381"/>
<dbReference type="EMBL" id="CP000142">
    <property type="protein sequence ID" value="ABA89620.1"/>
    <property type="molecule type" value="Genomic_DNA"/>
</dbReference>
<dbReference type="SUPFAM" id="SSF53335">
    <property type="entry name" value="S-adenosyl-L-methionine-dependent methyltransferases"/>
    <property type="match status" value="1"/>
</dbReference>